<dbReference type="GO" id="GO:0005975">
    <property type="term" value="P:carbohydrate metabolic process"/>
    <property type="evidence" value="ECO:0007669"/>
    <property type="project" value="UniProtKB-ARBA"/>
</dbReference>
<dbReference type="AlphaFoldDB" id="A0A917ZUW8"/>
<dbReference type="InterPro" id="IPR002909">
    <property type="entry name" value="IPT_dom"/>
</dbReference>
<feature type="domain" description="IPT/TIG" evidence="2">
    <location>
        <begin position="100"/>
        <end position="179"/>
    </location>
</feature>
<organism evidence="3 4">
    <name type="scientific">Wenjunlia tyrosinilytica</name>
    <dbReference type="NCBI Taxonomy" id="1544741"/>
    <lineage>
        <taxon>Bacteria</taxon>
        <taxon>Bacillati</taxon>
        <taxon>Actinomycetota</taxon>
        <taxon>Actinomycetes</taxon>
        <taxon>Kitasatosporales</taxon>
        <taxon>Streptomycetaceae</taxon>
        <taxon>Wenjunlia</taxon>
    </lineage>
</organism>
<evidence type="ECO:0000256" key="1">
    <source>
        <dbReference type="SAM" id="MobiDB-lite"/>
    </source>
</evidence>
<name>A0A917ZUW8_9ACTN</name>
<dbReference type="InterPro" id="IPR031148">
    <property type="entry name" value="Plexin"/>
</dbReference>
<feature type="region of interest" description="Disordered" evidence="1">
    <location>
        <begin position="1"/>
        <end position="24"/>
    </location>
</feature>
<evidence type="ECO:0000313" key="4">
    <source>
        <dbReference type="Proteomes" id="UP000641932"/>
    </source>
</evidence>
<dbReference type="SMART" id="SM00429">
    <property type="entry name" value="IPT"/>
    <property type="match status" value="3"/>
</dbReference>
<dbReference type="PANTHER" id="PTHR22625:SF70">
    <property type="entry name" value="PLEXIN A, ISOFORM A"/>
    <property type="match status" value="1"/>
</dbReference>
<gene>
    <name evidence="3" type="ORF">GCM10012280_48850</name>
</gene>
<proteinExistence type="predicted"/>
<feature type="domain" description="IPT/TIG" evidence="2">
    <location>
        <begin position="264"/>
        <end position="345"/>
    </location>
</feature>
<reference evidence="3" key="1">
    <citation type="journal article" date="2014" name="Int. J. Syst. Evol. Microbiol.">
        <title>Complete genome sequence of Corynebacterium casei LMG S-19264T (=DSM 44701T), isolated from a smear-ripened cheese.</title>
        <authorList>
            <consortium name="US DOE Joint Genome Institute (JGI-PGF)"/>
            <person name="Walter F."/>
            <person name="Albersmeier A."/>
            <person name="Kalinowski J."/>
            <person name="Ruckert C."/>
        </authorList>
    </citation>
    <scope>NUCLEOTIDE SEQUENCE</scope>
    <source>
        <strain evidence="3">CGMCC 4.7201</strain>
    </source>
</reference>
<feature type="compositionally biased region" description="Polar residues" evidence="1">
    <location>
        <begin position="49"/>
        <end position="64"/>
    </location>
</feature>
<dbReference type="Pfam" id="PF01833">
    <property type="entry name" value="TIG"/>
    <property type="match status" value="3"/>
</dbReference>
<evidence type="ECO:0000259" key="2">
    <source>
        <dbReference type="SMART" id="SM00429"/>
    </source>
</evidence>
<protein>
    <recommendedName>
        <fullName evidence="2">IPT/TIG domain-containing protein</fullName>
    </recommendedName>
</protein>
<dbReference type="InterPro" id="IPR013783">
    <property type="entry name" value="Ig-like_fold"/>
</dbReference>
<dbReference type="CDD" id="cd00102">
    <property type="entry name" value="IPT"/>
    <property type="match status" value="1"/>
</dbReference>
<dbReference type="Gene3D" id="2.60.40.10">
    <property type="entry name" value="Immunoglobulins"/>
    <property type="match status" value="3"/>
</dbReference>
<feature type="domain" description="IPT/TIG" evidence="2">
    <location>
        <begin position="181"/>
        <end position="262"/>
    </location>
</feature>
<dbReference type="SUPFAM" id="SSF81296">
    <property type="entry name" value="E set domains"/>
    <property type="match status" value="3"/>
</dbReference>
<evidence type="ECO:0000313" key="3">
    <source>
        <dbReference type="EMBL" id="GGO94315.1"/>
    </source>
</evidence>
<accession>A0A917ZUW8</accession>
<feature type="compositionally biased region" description="Polar residues" evidence="1">
    <location>
        <begin position="11"/>
        <end position="21"/>
    </location>
</feature>
<sequence>MAYRESAPVTALTTANASGGNSLAPMPFRRYILTSAHGDSGRGLAPITTPITMTGNRTTVTRDPSGSVPGCVGDSLERRECPVSASSHLSHSPARPNSLKETAMPISPSSGSTGGGTAVTITGTNLGGATAVRFGTKLATITANTPTSVTVTSPSGTGTVGVTVTTPGGTSNPLSFFYIGAPFKSGLSEVSGPTAGGNTISITGTGLSTATVVNFGAATATPTVVSDSQLTVAVPTGAAAGPVGVSVTTTGGTNNGLSYTYVDGPTVGTLVPASGPTSGGTAVTIPGSNLTTTQSVTFAGAPAPFSVISDTAISAVTPPGTAGAANVTVTTSGGGATVTGGFTYVAGPGI</sequence>
<dbReference type="EMBL" id="BMMS01000023">
    <property type="protein sequence ID" value="GGO94315.1"/>
    <property type="molecule type" value="Genomic_DNA"/>
</dbReference>
<keyword evidence="4" id="KW-1185">Reference proteome</keyword>
<reference evidence="3" key="2">
    <citation type="submission" date="2020-09" db="EMBL/GenBank/DDBJ databases">
        <authorList>
            <person name="Sun Q."/>
            <person name="Zhou Y."/>
        </authorList>
    </citation>
    <scope>NUCLEOTIDE SEQUENCE</scope>
    <source>
        <strain evidence="3">CGMCC 4.7201</strain>
    </source>
</reference>
<dbReference type="Proteomes" id="UP000641932">
    <property type="component" value="Unassembled WGS sequence"/>
</dbReference>
<feature type="region of interest" description="Disordered" evidence="1">
    <location>
        <begin position="39"/>
        <end position="115"/>
    </location>
</feature>
<dbReference type="InterPro" id="IPR014756">
    <property type="entry name" value="Ig_E-set"/>
</dbReference>
<comment type="caution">
    <text evidence="3">The sequence shown here is derived from an EMBL/GenBank/DDBJ whole genome shotgun (WGS) entry which is preliminary data.</text>
</comment>
<dbReference type="GO" id="GO:0017154">
    <property type="term" value="F:semaphorin receptor activity"/>
    <property type="evidence" value="ECO:0007669"/>
    <property type="project" value="InterPro"/>
</dbReference>
<dbReference type="PANTHER" id="PTHR22625">
    <property type="entry name" value="PLEXIN"/>
    <property type="match status" value="1"/>
</dbReference>